<evidence type="ECO:0000256" key="8">
    <source>
        <dbReference type="ARBA" id="ARBA00023717"/>
    </source>
</evidence>
<dbReference type="NCBIfam" id="NF005699">
    <property type="entry name" value="PRK07509.1"/>
    <property type="match status" value="1"/>
</dbReference>
<evidence type="ECO:0000256" key="9">
    <source>
        <dbReference type="RuleBase" id="RU003707"/>
    </source>
</evidence>
<evidence type="ECO:0000313" key="10">
    <source>
        <dbReference type="EMBL" id="MEE2034354.1"/>
    </source>
</evidence>
<comment type="catalytic activity">
    <reaction evidence="8">
        <text>a 4-saturated-(3S)-3-hydroxyacyl-CoA = a (3E)-enoyl-CoA + H2O</text>
        <dbReference type="Rhea" id="RHEA:20724"/>
        <dbReference type="ChEBI" id="CHEBI:15377"/>
        <dbReference type="ChEBI" id="CHEBI:58521"/>
        <dbReference type="ChEBI" id="CHEBI:137480"/>
        <dbReference type="EC" id="4.2.1.17"/>
    </reaction>
</comment>
<dbReference type="Proteomes" id="UP001331936">
    <property type="component" value="Unassembled WGS sequence"/>
</dbReference>
<comment type="pathway">
    <text evidence="2">Lipid metabolism; fatty acid beta-oxidation.</text>
</comment>
<evidence type="ECO:0000256" key="1">
    <source>
        <dbReference type="ARBA" id="ARBA00002994"/>
    </source>
</evidence>
<sequence length="274" mass="29087">MTTPLSTPSQRVTITVRDGVADVRMNRPGKRNALDPAMFEALVSAGEELRTEPGLRVVVLSGEGPDFCAGLDFTAFEAMRNGERLSSSARLRPTDGPAQATGQRAAYVWAELPVPVIAAVHGNALGGGLQIALGADIRIIAPDARLSVRELAWGLVPDMTGSQVLPELVGRDVAKELTFTARIFDGEEAGRIGLATRLDPDPRSAALGMAREIAAHNPHAVRAAKRLLDLAGRTDPAAGFAQEQVEIGRLIGSANQAEAVAARFEKREPRFSDV</sequence>
<dbReference type="InterPro" id="IPR018376">
    <property type="entry name" value="Enoyl-CoA_hyd/isom_CS"/>
</dbReference>
<dbReference type="InterPro" id="IPR029045">
    <property type="entry name" value="ClpP/crotonase-like_dom_sf"/>
</dbReference>
<comment type="function">
    <text evidence="1">Could possibly oxidize fatty acids using specific components.</text>
</comment>
<keyword evidence="6" id="KW-0413">Isomerase</keyword>
<dbReference type="PANTHER" id="PTHR43149">
    <property type="entry name" value="ENOYL-COA HYDRATASE"/>
    <property type="match status" value="1"/>
</dbReference>
<dbReference type="InterPro" id="IPR014748">
    <property type="entry name" value="Enoyl-CoA_hydra_C"/>
</dbReference>
<comment type="catalytic activity">
    <reaction evidence="7">
        <text>a (3S)-3-hydroxyacyl-CoA = a (2E)-enoyl-CoA + H2O</text>
        <dbReference type="Rhea" id="RHEA:16105"/>
        <dbReference type="ChEBI" id="CHEBI:15377"/>
        <dbReference type="ChEBI" id="CHEBI:57318"/>
        <dbReference type="ChEBI" id="CHEBI:58856"/>
        <dbReference type="EC" id="4.2.1.17"/>
    </reaction>
</comment>
<keyword evidence="11" id="KW-1185">Reference proteome</keyword>
<dbReference type="InterPro" id="IPR045002">
    <property type="entry name" value="Ech1-like"/>
</dbReference>
<reference evidence="10 11" key="1">
    <citation type="submission" date="2023-08" db="EMBL/GenBank/DDBJ databases">
        <authorList>
            <person name="Girao M."/>
            <person name="Carvalho M.F."/>
        </authorList>
    </citation>
    <scope>NUCLEOTIDE SEQUENCE [LARGE SCALE GENOMIC DNA]</scope>
    <source>
        <strain evidence="10 11">CC-R104</strain>
    </source>
</reference>
<comment type="similarity">
    <text evidence="3 9">Belongs to the enoyl-CoA hydratase/isomerase family.</text>
</comment>
<evidence type="ECO:0000256" key="4">
    <source>
        <dbReference type="ARBA" id="ARBA00022832"/>
    </source>
</evidence>
<dbReference type="RefSeq" id="WP_330153727.1">
    <property type="nucleotide sequence ID" value="NZ_JAUZMZ010000139.1"/>
</dbReference>
<dbReference type="Gene3D" id="1.10.12.10">
    <property type="entry name" value="Lyase 2-enoyl-coa Hydratase, Chain A, domain 2"/>
    <property type="match status" value="1"/>
</dbReference>
<keyword evidence="5" id="KW-0443">Lipid metabolism</keyword>
<evidence type="ECO:0000256" key="3">
    <source>
        <dbReference type="ARBA" id="ARBA00005254"/>
    </source>
</evidence>
<evidence type="ECO:0000256" key="6">
    <source>
        <dbReference type="ARBA" id="ARBA00023235"/>
    </source>
</evidence>
<gene>
    <name evidence="10" type="ORF">Q8814_19910</name>
</gene>
<dbReference type="InterPro" id="IPR001753">
    <property type="entry name" value="Enoyl-CoA_hydra/iso"/>
</dbReference>
<evidence type="ECO:0000256" key="7">
    <source>
        <dbReference type="ARBA" id="ARBA00023709"/>
    </source>
</evidence>
<dbReference type="CDD" id="cd06558">
    <property type="entry name" value="crotonase-like"/>
    <property type="match status" value="1"/>
</dbReference>
<dbReference type="PROSITE" id="PS00166">
    <property type="entry name" value="ENOYL_COA_HYDRATASE"/>
    <property type="match status" value="1"/>
</dbReference>
<organism evidence="10 11">
    <name type="scientific">Rhodococcus chondri</name>
    <dbReference type="NCBI Taxonomy" id="3065941"/>
    <lineage>
        <taxon>Bacteria</taxon>
        <taxon>Bacillati</taxon>
        <taxon>Actinomycetota</taxon>
        <taxon>Actinomycetes</taxon>
        <taxon>Mycobacteriales</taxon>
        <taxon>Nocardiaceae</taxon>
        <taxon>Rhodococcus</taxon>
    </lineage>
</organism>
<protein>
    <submittedName>
        <fullName evidence="10">Crotonase/enoyl-CoA hydratase family protein</fullName>
    </submittedName>
</protein>
<proteinExistence type="inferred from homology"/>
<accession>A0ABU7JWF8</accession>
<name>A0ABU7JWF8_9NOCA</name>
<dbReference type="Gene3D" id="3.90.226.10">
    <property type="entry name" value="2-enoyl-CoA Hydratase, Chain A, domain 1"/>
    <property type="match status" value="1"/>
</dbReference>
<dbReference type="SUPFAM" id="SSF52096">
    <property type="entry name" value="ClpP/crotonase"/>
    <property type="match status" value="1"/>
</dbReference>
<dbReference type="EMBL" id="JAUZMZ010000139">
    <property type="protein sequence ID" value="MEE2034354.1"/>
    <property type="molecule type" value="Genomic_DNA"/>
</dbReference>
<dbReference type="PANTHER" id="PTHR43149:SF1">
    <property type="entry name" value="DELTA(3,5)-DELTA(2,4)-DIENOYL-COA ISOMERASE, MITOCHONDRIAL"/>
    <property type="match status" value="1"/>
</dbReference>
<evidence type="ECO:0000256" key="5">
    <source>
        <dbReference type="ARBA" id="ARBA00023098"/>
    </source>
</evidence>
<evidence type="ECO:0000256" key="2">
    <source>
        <dbReference type="ARBA" id="ARBA00005005"/>
    </source>
</evidence>
<dbReference type="Pfam" id="PF00378">
    <property type="entry name" value="ECH_1"/>
    <property type="match status" value="1"/>
</dbReference>
<evidence type="ECO:0000313" key="11">
    <source>
        <dbReference type="Proteomes" id="UP001331936"/>
    </source>
</evidence>
<keyword evidence="4" id="KW-0276">Fatty acid metabolism</keyword>
<comment type="caution">
    <text evidence="10">The sequence shown here is derived from an EMBL/GenBank/DDBJ whole genome shotgun (WGS) entry which is preliminary data.</text>
</comment>